<sequence length="197" mass="20586">MNGLVNGAGTGFATPMDGGMAATGTARIFGYGSLVNGLTHRHGDLVPAGVRGWRRGWCATGRRGVAFLSVQPDGAAECLGATIGWPLADLSALDAREAAYERREVDAGGGAILYAVPDADRLPAGHGRPILLSYLDAVIQGFARLHGPADAWGFFETTDGWGPVRDDRAAPLYPRACVLTAEETALVDEGLARLGLR</sequence>
<dbReference type="SUPFAM" id="SSF110857">
    <property type="entry name" value="Gamma-glutamyl cyclotransferase-like"/>
    <property type="match status" value="1"/>
</dbReference>
<dbReference type="Gene3D" id="3.10.490.10">
    <property type="entry name" value="Gamma-glutamyl cyclotransferase-like"/>
    <property type="match status" value="1"/>
</dbReference>
<gene>
    <name evidence="1" type="ORF">BCF33_1313</name>
</gene>
<dbReference type="CDD" id="cd06661">
    <property type="entry name" value="GGCT_like"/>
    <property type="match status" value="1"/>
</dbReference>
<reference evidence="1 2" key="1">
    <citation type="submission" date="2018-03" db="EMBL/GenBank/DDBJ databases">
        <title>Genomic Encyclopedia of Archaeal and Bacterial Type Strains, Phase II (KMG-II): from individual species to whole genera.</title>
        <authorList>
            <person name="Goeker M."/>
        </authorList>
    </citation>
    <scope>NUCLEOTIDE SEQUENCE [LARGE SCALE GENOMIC DNA]</scope>
    <source>
        <strain evidence="1 2">DSM 29318</strain>
    </source>
</reference>
<dbReference type="Proteomes" id="UP000238801">
    <property type="component" value="Unassembled WGS sequence"/>
</dbReference>
<dbReference type="AlphaFoldDB" id="A0A2T0X9T4"/>
<accession>A0A2T0X9T4</accession>
<evidence type="ECO:0008006" key="3">
    <source>
        <dbReference type="Google" id="ProtNLM"/>
    </source>
</evidence>
<dbReference type="InterPro" id="IPR036568">
    <property type="entry name" value="GGCT-like_sf"/>
</dbReference>
<protein>
    <recommendedName>
        <fullName evidence="3">Gamma-glutamyl AIG2-like cyclotransferase</fullName>
    </recommendedName>
</protein>
<dbReference type="EMBL" id="PVTT01000001">
    <property type="protein sequence ID" value="PRY95689.1"/>
    <property type="molecule type" value="Genomic_DNA"/>
</dbReference>
<proteinExistence type="predicted"/>
<evidence type="ECO:0000313" key="1">
    <source>
        <dbReference type="EMBL" id="PRY95689.1"/>
    </source>
</evidence>
<keyword evidence="2" id="KW-1185">Reference proteome</keyword>
<name>A0A2T0X9T4_9RHOB</name>
<dbReference type="InterPro" id="IPR013024">
    <property type="entry name" value="GGCT-like"/>
</dbReference>
<evidence type="ECO:0000313" key="2">
    <source>
        <dbReference type="Proteomes" id="UP000238801"/>
    </source>
</evidence>
<organism evidence="1 2">
    <name type="scientific">Hasllibacter halocynthiae</name>
    <dbReference type="NCBI Taxonomy" id="595589"/>
    <lineage>
        <taxon>Bacteria</taxon>
        <taxon>Pseudomonadati</taxon>
        <taxon>Pseudomonadota</taxon>
        <taxon>Alphaproteobacteria</taxon>
        <taxon>Rhodobacterales</taxon>
        <taxon>Roseobacteraceae</taxon>
        <taxon>Hasllibacter</taxon>
    </lineage>
</organism>
<comment type="caution">
    <text evidence="1">The sequence shown here is derived from an EMBL/GenBank/DDBJ whole genome shotgun (WGS) entry which is preliminary data.</text>
</comment>